<dbReference type="OrthoDB" id="5781119at2"/>
<feature type="domain" description="UspA" evidence="2">
    <location>
        <begin position="1"/>
        <end position="143"/>
    </location>
</feature>
<dbReference type="Pfam" id="PF00582">
    <property type="entry name" value="Usp"/>
    <property type="match status" value="1"/>
</dbReference>
<evidence type="ECO:0000313" key="3">
    <source>
        <dbReference type="EMBL" id="PLR40369.1"/>
    </source>
</evidence>
<dbReference type="EMBL" id="PJZH01000001">
    <property type="protein sequence ID" value="PLR40369.1"/>
    <property type="molecule type" value="Genomic_DNA"/>
</dbReference>
<gene>
    <name evidence="3" type="ORF">CYR32_01105</name>
</gene>
<dbReference type="PANTHER" id="PTHR46268">
    <property type="entry name" value="STRESS RESPONSE PROTEIN NHAX"/>
    <property type="match status" value="1"/>
</dbReference>
<evidence type="ECO:0000259" key="2">
    <source>
        <dbReference type="Pfam" id="PF00582"/>
    </source>
</evidence>
<dbReference type="PANTHER" id="PTHR46268:SF15">
    <property type="entry name" value="UNIVERSAL STRESS PROTEIN HP_0031"/>
    <property type="match status" value="1"/>
</dbReference>
<dbReference type="CDD" id="cd00293">
    <property type="entry name" value="USP-like"/>
    <property type="match status" value="1"/>
</dbReference>
<dbReference type="Proteomes" id="UP000234503">
    <property type="component" value="Unassembled WGS sequence"/>
</dbReference>
<dbReference type="InterPro" id="IPR006015">
    <property type="entry name" value="Universal_stress_UspA"/>
</dbReference>
<reference evidence="3 4" key="1">
    <citation type="submission" date="2017-12" db="EMBL/GenBank/DDBJ databases">
        <title>Characterization of six clinical isolates of Enterochimera gen. nov., a novel genus of the Yersiniaciae family and the three species Enterochimera arupensis sp. nov., Enterochimera coloradensis sp. nov, and Enterochimera californica sp. nov.</title>
        <authorList>
            <person name="Rossi A."/>
            <person name="Fisher M."/>
        </authorList>
    </citation>
    <scope>NUCLEOTIDE SEQUENCE [LARGE SCALE GENOMIC DNA]</scope>
    <source>
        <strain evidence="4">2016-Iso4</strain>
    </source>
</reference>
<dbReference type="SUPFAM" id="SSF52402">
    <property type="entry name" value="Adenine nucleotide alpha hydrolases-like"/>
    <property type="match status" value="1"/>
</dbReference>
<dbReference type="InterPro" id="IPR006016">
    <property type="entry name" value="UspA"/>
</dbReference>
<proteinExistence type="inferred from homology"/>
<protein>
    <submittedName>
        <fullName evidence="3">Universal stress protein</fullName>
    </submittedName>
</protein>
<dbReference type="RefSeq" id="WP_101821691.1">
    <property type="nucleotide sequence ID" value="NZ_PJZH01000001.1"/>
</dbReference>
<dbReference type="InterPro" id="IPR014729">
    <property type="entry name" value="Rossmann-like_a/b/a_fold"/>
</dbReference>
<name>A0A2N5ECW8_9GAMM</name>
<accession>A0A2N5ECW8</accession>
<comment type="caution">
    <text evidence="3">The sequence shown here is derived from an EMBL/GenBank/DDBJ whole genome shotgun (WGS) entry which is preliminary data.</text>
</comment>
<evidence type="ECO:0000313" key="4">
    <source>
        <dbReference type="Proteomes" id="UP000234503"/>
    </source>
</evidence>
<keyword evidence="4" id="KW-1185">Reference proteome</keyword>
<comment type="similarity">
    <text evidence="1">Belongs to the universal stress protein A family.</text>
</comment>
<dbReference type="Gene3D" id="3.40.50.620">
    <property type="entry name" value="HUPs"/>
    <property type="match status" value="1"/>
</dbReference>
<dbReference type="PRINTS" id="PR01438">
    <property type="entry name" value="UNVRSLSTRESS"/>
</dbReference>
<organism evidence="3 4">
    <name type="scientific">Chimaeribacter coloradensis</name>
    <dbReference type="NCBI Taxonomy" id="2060068"/>
    <lineage>
        <taxon>Bacteria</taxon>
        <taxon>Pseudomonadati</taxon>
        <taxon>Pseudomonadota</taxon>
        <taxon>Gammaproteobacteria</taxon>
        <taxon>Enterobacterales</taxon>
        <taxon>Yersiniaceae</taxon>
        <taxon>Chimaeribacter</taxon>
    </lineage>
</organism>
<sequence>MFTHILLAVDGSRQTPRVVALAAGLAAASGARISVTCCVDASYAVNSGSDPAGEITLYQPACEEESAAARIVREAMAQLHPLGEKVTGQVIVGDAAQALVAEATRQEASVIVMGHRHRGLVDRLLKGSVCADIMATAPCPVLVEVRD</sequence>
<evidence type="ECO:0000256" key="1">
    <source>
        <dbReference type="ARBA" id="ARBA00008791"/>
    </source>
</evidence>
<dbReference type="AlphaFoldDB" id="A0A2N5ECW8"/>